<dbReference type="PIRSF" id="PIRSF000876">
    <property type="entry name" value="RR_chemtxs_CheB"/>
    <property type="match status" value="1"/>
</dbReference>
<reference evidence="6" key="1">
    <citation type="submission" date="2018-06" db="EMBL/GenBank/DDBJ databases">
        <authorList>
            <person name="Zhirakovskaya E."/>
        </authorList>
    </citation>
    <scope>NUCLEOTIDE SEQUENCE</scope>
</reference>
<dbReference type="CDD" id="cd16432">
    <property type="entry name" value="CheB_Rec"/>
    <property type="match status" value="1"/>
</dbReference>
<evidence type="ECO:0000259" key="5">
    <source>
        <dbReference type="PROSITE" id="PS50122"/>
    </source>
</evidence>
<dbReference type="InterPro" id="IPR011006">
    <property type="entry name" value="CheY-like_superfamily"/>
</dbReference>
<sequence>MHTSHPVSRQSMSKPGGKSIRVMLIDDSAVVRGLISRWLDAEDGIEVVAKAIDGVQGVRLAGEHKPDVIVLDIEMPRMDGITALPKLLEVTPKTKIVMASTLTQRNAEITIRALSQGASDYTPKPDSTGLSNADEFRKTLIEKIRALGASPITRPAMKLGTSTLAPARVIKTAPPASFRKPAAIFIGSSTGGPQALRTLISDIGSKVNIPVFITQHMPKTFTAVLAEHLSKVARKPVVEGKDGMPVKPGGIYLAPGGYHMTLRKAGLSVVIGLDQKPPENYCRPSVDPMFRSAAKVYGNRAMAIMLTGMGHDGRDGTKEMFDVGSRVLAQDEASSVVWGMPGAVAQAGLAHQILPITKIGSTVLRIVQGN</sequence>
<dbReference type="CDD" id="cd17541">
    <property type="entry name" value="REC_CheB-like"/>
    <property type="match status" value="1"/>
</dbReference>
<dbReference type="AlphaFoldDB" id="A0A3B0RIL1"/>
<keyword evidence="1 6" id="KW-0378">Hydrolase</keyword>
<dbReference type="GO" id="GO:0008984">
    <property type="term" value="F:protein-glutamate methylesterase activity"/>
    <property type="evidence" value="ECO:0007669"/>
    <property type="project" value="UniProtKB-EC"/>
</dbReference>
<comment type="catalytic activity">
    <reaction evidence="3">
        <text>[protein]-L-glutamate 5-O-methyl ester + H2O = L-glutamyl-[protein] + methanol + H(+)</text>
        <dbReference type="Rhea" id="RHEA:23236"/>
        <dbReference type="Rhea" id="RHEA-COMP:10208"/>
        <dbReference type="Rhea" id="RHEA-COMP:10311"/>
        <dbReference type="ChEBI" id="CHEBI:15377"/>
        <dbReference type="ChEBI" id="CHEBI:15378"/>
        <dbReference type="ChEBI" id="CHEBI:17790"/>
        <dbReference type="ChEBI" id="CHEBI:29973"/>
        <dbReference type="ChEBI" id="CHEBI:82795"/>
        <dbReference type="EC" id="3.1.1.61"/>
    </reaction>
</comment>
<organism evidence="6">
    <name type="scientific">hydrothermal vent metagenome</name>
    <dbReference type="NCBI Taxonomy" id="652676"/>
    <lineage>
        <taxon>unclassified sequences</taxon>
        <taxon>metagenomes</taxon>
        <taxon>ecological metagenomes</taxon>
    </lineage>
</organism>
<dbReference type="InterPro" id="IPR001789">
    <property type="entry name" value="Sig_transdc_resp-reg_receiver"/>
</dbReference>
<evidence type="ECO:0000256" key="3">
    <source>
        <dbReference type="ARBA" id="ARBA00048267"/>
    </source>
</evidence>
<feature type="domain" description="CheB-type methylesterase" evidence="5">
    <location>
        <begin position="175"/>
        <end position="370"/>
    </location>
</feature>
<dbReference type="PROSITE" id="PS50110">
    <property type="entry name" value="RESPONSE_REGULATORY"/>
    <property type="match status" value="1"/>
</dbReference>
<dbReference type="SUPFAM" id="SSF52738">
    <property type="entry name" value="Methylesterase CheB, C-terminal domain"/>
    <property type="match status" value="1"/>
</dbReference>
<dbReference type="HAMAP" id="MF_00099">
    <property type="entry name" value="CheB_chemtxs"/>
    <property type="match status" value="1"/>
</dbReference>
<evidence type="ECO:0000313" key="6">
    <source>
        <dbReference type="EMBL" id="VAV92930.1"/>
    </source>
</evidence>
<dbReference type="SUPFAM" id="SSF52172">
    <property type="entry name" value="CheY-like"/>
    <property type="match status" value="1"/>
</dbReference>
<dbReference type="PANTHER" id="PTHR42872:SF3">
    <property type="entry name" value="PROTEIN-GLUTAMATE METHYLESTERASE_PROTEIN-GLUTAMINE GLUTAMINASE 1"/>
    <property type="match status" value="1"/>
</dbReference>
<evidence type="ECO:0000256" key="1">
    <source>
        <dbReference type="ARBA" id="ARBA00022801"/>
    </source>
</evidence>
<evidence type="ECO:0000256" key="2">
    <source>
        <dbReference type="ARBA" id="ARBA00039140"/>
    </source>
</evidence>
<dbReference type="NCBIfam" id="NF001965">
    <property type="entry name" value="PRK00742.1"/>
    <property type="match status" value="1"/>
</dbReference>
<dbReference type="PROSITE" id="PS50122">
    <property type="entry name" value="CHEB"/>
    <property type="match status" value="1"/>
</dbReference>
<dbReference type="GO" id="GO:0006935">
    <property type="term" value="P:chemotaxis"/>
    <property type="evidence" value="ECO:0007669"/>
    <property type="project" value="InterPro"/>
</dbReference>
<dbReference type="Pfam" id="PF01339">
    <property type="entry name" value="CheB_methylest"/>
    <property type="match status" value="1"/>
</dbReference>
<dbReference type="InterPro" id="IPR035909">
    <property type="entry name" value="CheB_C"/>
</dbReference>
<dbReference type="GO" id="GO:0005737">
    <property type="term" value="C:cytoplasm"/>
    <property type="evidence" value="ECO:0007669"/>
    <property type="project" value="InterPro"/>
</dbReference>
<dbReference type="EMBL" id="UOEE01000155">
    <property type="protein sequence ID" value="VAV92930.1"/>
    <property type="molecule type" value="Genomic_DNA"/>
</dbReference>
<dbReference type="InterPro" id="IPR008248">
    <property type="entry name" value="CheB-like"/>
</dbReference>
<protein>
    <recommendedName>
        <fullName evidence="2">protein-glutamate methylesterase</fullName>
        <ecNumber evidence="2">3.1.1.61</ecNumber>
    </recommendedName>
</protein>
<dbReference type="InterPro" id="IPR000673">
    <property type="entry name" value="Sig_transdc_resp-reg_Me-estase"/>
</dbReference>
<gene>
    <name evidence="6" type="ORF">MNBD_ALPHA06-1836</name>
</gene>
<dbReference type="SMART" id="SM00448">
    <property type="entry name" value="REC"/>
    <property type="match status" value="1"/>
</dbReference>
<name>A0A3B0RIL1_9ZZZZ</name>
<dbReference type="Pfam" id="PF00072">
    <property type="entry name" value="Response_reg"/>
    <property type="match status" value="1"/>
</dbReference>
<evidence type="ECO:0000259" key="4">
    <source>
        <dbReference type="PROSITE" id="PS50110"/>
    </source>
</evidence>
<dbReference type="Gene3D" id="3.40.50.180">
    <property type="entry name" value="Methylesterase CheB, C-terminal domain"/>
    <property type="match status" value="1"/>
</dbReference>
<feature type="domain" description="Response regulatory" evidence="4">
    <location>
        <begin position="21"/>
        <end position="139"/>
    </location>
</feature>
<accession>A0A3B0RIL1</accession>
<proteinExistence type="inferred from homology"/>
<dbReference type="Gene3D" id="3.40.50.2300">
    <property type="match status" value="1"/>
</dbReference>
<dbReference type="PANTHER" id="PTHR42872">
    <property type="entry name" value="PROTEIN-GLUTAMATE METHYLESTERASE/PROTEIN-GLUTAMINE GLUTAMINASE"/>
    <property type="match status" value="1"/>
</dbReference>
<dbReference type="GO" id="GO:0000156">
    <property type="term" value="F:phosphorelay response regulator activity"/>
    <property type="evidence" value="ECO:0007669"/>
    <property type="project" value="InterPro"/>
</dbReference>
<dbReference type="EC" id="3.1.1.61" evidence="2"/>